<name>A0A411WQX3_9GAMM</name>
<dbReference type="AlphaFoldDB" id="A0A411WQX3"/>
<sequence>MRELFSIILVFLSLNSFATSKDNLIGIWAMYPLKNGIANVIEFKSNGTSLLHPFNCAKPNEKNELEIFTYSINEKNNIIQLKSPSYSFDLKILELKLSTMRLEQKINDDINLSFDYLKMDNVHPLCKLYIGPVNAPPKTEYKESDFIPSPMIPSDKNINDYIGKWANNEGVTQIEISQNENGHAYLKTDSNENWTFLYNNVHWVNNELHYESYAYSKKETLYEHPFHKSQHSSIIKIISNNKMLYSFFIGKERYDIELTRE</sequence>
<protein>
    <submittedName>
        <fullName evidence="1">Uncharacterized protein</fullName>
    </submittedName>
</protein>
<proteinExistence type="predicted"/>
<gene>
    <name evidence="1" type="ORF">EKN56_19605</name>
</gene>
<keyword evidence="2" id="KW-1185">Reference proteome</keyword>
<dbReference type="OrthoDB" id="9156913at2"/>
<dbReference type="RefSeq" id="WP_130593330.1">
    <property type="nucleotide sequence ID" value="NZ_CP034752.1"/>
</dbReference>
<evidence type="ECO:0000313" key="2">
    <source>
        <dbReference type="Proteomes" id="UP000293154"/>
    </source>
</evidence>
<reference evidence="1 2" key="1">
    <citation type="submission" date="2019-03" db="EMBL/GenBank/DDBJ databases">
        <title>Pragia sp. nov. isolated from the gut tract of Carduelis flavirostris.</title>
        <authorList>
            <person name="Ge Y."/>
        </authorList>
    </citation>
    <scope>NUCLEOTIDE SEQUENCE [LARGE SCALE GENOMIC DNA]</scope>
    <source>
        <strain evidence="1 2">CF-458</strain>
    </source>
</reference>
<accession>A0A411WQX3</accession>
<evidence type="ECO:0000313" key="1">
    <source>
        <dbReference type="EMBL" id="QBH98405.1"/>
    </source>
</evidence>
<dbReference type="Proteomes" id="UP000293154">
    <property type="component" value="Chromosome"/>
</dbReference>
<dbReference type="EMBL" id="CP034752">
    <property type="protein sequence ID" value="QBH98405.1"/>
    <property type="molecule type" value="Genomic_DNA"/>
</dbReference>
<organism evidence="1 2">
    <name type="scientific">Limnobaculum zhutongyuii</name>
    <dbReference type="NCBI Taxonomy" id="2498113"/>
    <lineage>
        <taxon>Bacteria</taxon>
        <taxon>Pseudomonadati</taxon>
        <taxon>Pseudomonadota</taxon>
        <taxon>Gammaproteobacteria</taxon>
        <taxon>Enterobacterales</taxon>
        <taxon>Budviciaceae</taxon>
        <taxon>Limnobaculum</taxon>
    </lineage>
</organism>
<dbReference type="KEGG" id="prag:EKN56_19605"/>